<name>Q1Q405_KUEST</name>
<protein>
    <submittedName>
        <fullName evidence="1">Uncharacterized protein</fullName>
    </submittedName>
</protein>
<reference evidence="1" key="1">
    <citation type="journal article" date="2006" name="Nature">
        <title>Deciphering the evolution and metabolism of an anammox bacterium from a community genome.</title>
        <authorList>
            <person name="Strous M."/>
            <person name="Pelletier E."/>
            <person name="Mangenot S."/>
            <person name="Rattei T."/>
            <person name="Lehner A."/>
            <person name="Taylor M.W."/>
            <person name="Horn M."/>
            <person name="Daims H."/>
            <person name="Bartol-Mavel D."/>
            <person name="Wincker P."/>
            <person name="Barbe V."/>
            <person name="Fonknechten N."/>
            <person name="Vallenet D."/>
            <person name="Segurens B."/>
            <person name="Schenowitz-Truong C."/>
            <person name="Medigue C."/>
            <person name="Collingro A."/>
            <person name="Snel B."/>
            <person name="Dutilh B.E."/>
            <person name="OpDenCamp H.J.M."/>
            <person name="vanDerDrift C."/>
            <person name="Cirpus I."/>
            <person name="vanDePas-Schoonen K.T."/>
            <person name="Harhangi H.R."/>
            <person name="vanNiftrik L."/>
            <person name="Schmid M."/>
            <person name="Keltjens J."/>
            <person name="vanDeVossenberg J."/>
            <person name="Kartal B."/>
            <person name="Meier H."/>
            <person name="Frishman D."/>
            <person name="Huynen M.A."/>
            <person name="Mewes H."/>
            <person name="Weissenbach J."/>
            <person name="Jetten M.S.M."/>
            <person name="Wagner M."/>
            <person name="LePaslier D."/>
        </authorList>
    </citation>
    <scope>NUCLEOTIDE SEQUENCE</scope>
</reference>
<evidence type="ECO:0000313" key="1">
    <source>
        <dbReference type="EMBL" id="CAJ74748.1"/>
    </source>
</evidence>
<dbReference type="AlphaFoldDB" id="Q1Q405"/>
<reference evidence="1" key="2">
    <citation type="submission" date="2006-01" db="EMBL/GenBank/DDBJ databases">
        <authorList>
            <person name="Genoscope"/>
        </authorList>
    </citation>
    <scope>NUCLEOTIDE SEQUENCE</scope>
</reference>
<sequence>MAGETNFKYLAFIEKTREILEKITKGGTTDYINCTDKKIKYSYFTIKYFAKKHALTNGSVQRNY</sequence>
<accession>Q1Q405</accession>
<gene>
    <name evidence="1" type="ORF">kuste3985</name>
</gene>
<dbReference type="EMBL" id="CT573071">
    <property type="protein sequence ID" value="CAJ74748.1"/>
    <property type="molecule type" value="Genomic_DNA"/>
</dbReference>
<proteinExistence type="predicted"/>
<organism evidence="1">
    <name type="scientific">Kuenenia stuttgartiensis</name>
    <dbReference type="NCBI Taxonomy" id="174633"/>
    <lineage>
        <taxon>Bacteria</taxon>
        <taxon>Pseudomonadati</taxon>
        <taxon>Planctomycetota</taxon>
        <taxon>Candidatus Brocadiia</taxon>
        <taxon>Candidatus Brocadiales</taxon>
        <taxon>Candidatus Brocadiaceae</taxon>
        <taxon>Candidatus Kuenenia</taxon>
    </lineage>
</organism>